<sequence length="50" mass="5450">MGMGATCYCIACVQLPHGPMPSDPCSLSGLFSNSKTIICFFVYYFNYVTA</sequence>
<gene>
    <name evidence="1" type="ORF">SERLA73DRAFT_178993</name>
</gene>
<keyword evidence="2" id="KW-1185">Reference proteome</keyword>
<proteinExistence type="predicted"/>
<dbReference type="AlphaFoldDB" id="F8PTF2"/>
<protein>
    <submittedName>
        <fullName evidence="1">Uncharacterized protein</fullName>
    </submittedName>
</protein>
<dbReference type="InParanoid" id="F8PTF2"/>
<reference evidence="2" key="1">
    <citation type="journal article" date="2011" name="Science">
        <title>The plant cell wall-decomposing machinery underlies the functional diversity of forest fungi.</title>
        <authorList>
            <person name="Eastwood D.C."/>
            <person name="Floudas D."/>
            <person name="Binder M."/>
            <person name="Majcherczyk A."/>
            <person name="Schneider P."/>
            <person name="Aerts A."/>
            <person name="Asiegbu F.O."/>
            <person name="Baker S.E."/>
            <person name="Barry K."/>
            <person name="Bendiksby M."/>
            <person name="Blumentritt M."/>
            <person name="Coutinho P.M."/>
            <person name="Cullen D."/>
            <person name="de Vries R.P."/>
            <person name="Gathman A."/>
            <person name="Goodell B."/>
            <person name="Henrissat B."/>
            <person name="Ihrmark K."/>
            <person name="Kauserud H."/>
            <person name="Kohler A."/>
            <person name="LaButti K."/>
            <person name="Lapidus A."/>
            <person name="Lavin J.L."/>
            <person name="Lee Y.-H."/>
            <person name="Lindquist E."/>
            <person name="Lilly W."/>
            <person name="Lucas S."/>
            <person name="Morin E."/>
            <person name="Murat C."/>
            <person name="Oguiza J.A."/>
            <person name="Park J."/>
            <person name="Pisabarro A.G."/>
            <person name="Riley R."/>
            <person name="Rosling A."/>
            <person name="Salamov A."/>
            <person name="Schmidt O."/>
            <person name="Schmutz J."/>
            <person name="Skrede I."/>
            <person name="Stenlid J."/>
            <person name="Wiebenga A."/>
            <person name="Xie X."/>
            <person name="Kuees U."/>
            <person name="Hibbett D.S."/>
            <person name="Hoffmeister D."/>
            <person name="Hoegberg N."/>
            <person name="Martin F."/>
            <person name="Grigoriev I.V."/>
            <person name="Watkinson S.C."/>
        </authorList>
    </citation>
    <scope>NUCLEOTIDE SEQUENCE [LARGE SCALE GENOMIC DNA]</scope>
    <source>
        <strain evidence="2">strain S7.3</strain>
    </source>
</reference>
<accession>F8PTF2</accession>
<evidence type="ECO:0000313" key="2">
    <source>
        <dbReference type="Proteomes" id="UP000008063"/>
    </source>
</evidence>
<name>F8PTF2_SERL3</name>
<organism evidence="2">
    <name type="scientific">Serpula lacrymans var. lacrymans (strain S7.3)</name>
    <name type="common">Dry rot fungus</name>
    <dbReference type="NCBI Taxonomy" id="936435"/>
    <lineage>
        <taxon>Eukaryota</taxon>
        <taxon>Fungi</taxon>
        <taxon>Dikarya</taxon>
        <taxon>Basidiomycota</taxon>
        <taxon>Agaricomycotina</taxon>
        <taxon>Agaricomycetes</taxon>
        <taxon>Agaricomycetidae</taxon>
        <taxon>Boletales</taxon>
        <taxon>Coniophorineae</taxon>
        <taxon>Serpulaceae</taxon>
        <taxon>Serpula</taxon>
    </lineage>
</organism>
<evidence type="ECO:0000313" key="1">
    <source>
        <dbReference type="EMBL" id="EGO00980.1"/>
    </source>
</evidence>
<dbReference type="EMBL" id="GL945478">
    <property type="protein sequence ID" value="EGO00980.1"/>
    <property type="molecule type" value="Genomic_DNA"/>
</dbReference>
<dbReference type="HOGENOM" id="CLU_3125973_0_0_1"/>
<dbReference type="Proteomes" id="UP000008063">
    <property type="component" value="Unassembled WGS sequence"/>
</dbReference>